<feature type="compositionally biased region" description="Polar residues" evidence="1">
    <location>
        <begin position="268"/>
        <end position="277"/>
    </location>
</feature>
<gene>
    <name evidence="2" type="ORF">UFOVP67_4</name>
</gene>
<evidence type="ECO:0008006" key="3">
    <source>
        <dbReference type="Google" id="ProtNLM"/>
    </source>
</evidence>
<feature type="region of interest" description="Disordered" evidence="1">
    <location>
        <begin position="254"/>
        <end position="305"/>
    </location>
</feature>
<dbReference type="EMBL" id="LR797823">
    <property type="protein sequence ID" value="CAB4241221.1"/>
    <property type="molecule type" value="Genomic_DNA"/>
</dbReference>
<dbReference type="SUPFAM" id="SSF56300">
    <property type="entry name" value="Metallo-dependent phosphatases"/>
    <property type="match status" value="1"/>
</dbReference>
<sequence length="305" mass="34587">MRTHFLLPDCQVKPNTPLEHLEWAGKYCADKQPDVIVCIGDFADMESLSSYDKGKECFEGRRYTDDIKSAKEAMELFMKPVRAKMLSTKRSKTPWKPRLVLTLGNHENRINRAIGEDPAKLRGVISIDDLPYDEWEVVPFLQHIVIDGVCYSHYFTSGVMGRPVTSAKALISKKHMSCVAGHQQGRDIAFDKDATGRQMTALICGSYYQHDENYMDYQSNKHWRGLYVLHEVDNGSFDELAVSLKYLKRKYGNTSKRVTPSGRKGVNKTVSKVSKSNAAKRVDTREQSVILPKTTKQTTKRGASK</sequence>
<evidence type="ECO:0000313" key="2">
    <source>
        <dbReference type="EMBL" id="CAB4241221.1"/>
    </source>
</evidence>
<proteinExistence type="predicted"/>
<reference evidence="2" key="1">
    <citation type="submission" date="2020-05" db="EMBL/GenBank/DDBJ databases">
        <authorList>
            <person name="Chiriac C."/>
            <person name="Salcher M."/>
            <person name="Ghai R."/>
            <person name="Kavagutti S V."/>
        </authorList>
    </citation>
    <scope>NUCLEOTIDE SEQUENCE</scope>
</reference>
<name>A0A6J5T9G7_9CAUD</name>
<accession>A0A6J5T9G7</accession>
<protein>
    <recommendedName>
        <fullName evidence="3">Calcineurin-like phosphoesterase domain, ApaH type</fullName>
    </recommendedName>
</protein>
<organism evidence="2">
    <name type="scientific">uncultured Caudovirales phage</name>
    <dbReference type="NCBI Taxonomy" id="2100421"/>
    <lineage>
        <taxon>Viruses</taxon>
        <taxon>Duplodnaviria</taxon>
        <taxon>Heunggongvirae</taxon>
        <taxon>Uroviricota</taxon>
        <taxon>Caudoviricetes</taxon>
        <taxon>Peduoviridae</taxon>
        <taxon>Maltschvirus</taxon>
        <taxon>Maltschvirus maltsch</taxon>
    </lineage>
</organism>
<evidence type="ECO:0000256" key="1">
    <source>
        <dbReference type="SAM" id="MobiDB-lite"/>
    </source>
</evidence>
<dbReference type="InterPro" id="IPR029052">
    <property type="entry name" value="Metallo-depent_PP-like"/>
</dbReference>